<evidence type="ECO:0000313" key="10">
    <source>
        <dbReference type="Proteomes" id="UP000503251"/>
    </source>
</evidence>
<dbReference type="OrthoDB" id="9763792at2"/>
<dbReference type="PROSITE" id="PS50045">
    <property type="entry name" value="SIGMA54_INTERACT_4"/>
    <property type="match status" value="1"/>
</dbReference>
<dbReference type="Pfam" id="PF25601">
    <property type="entry name" value="AAA_lid_14"/>
    <property type="match status" value="1"/>
</dbReference>
<dbReference type="SUPFAM" id="SSF52540">
    <property type="entry name" value="P-loop containing nucleoside triphosphate hydrolases"/>
    <property type="match status" value="1"/>
</dbReference>
<evidence type="ECO:0000256" key="5">
    <source>
        <dbReference type="ARBA" id="ARBA00023163"/>
    </source>
</evidence>
<dbReference type="Pfam" id="PF00158">
    <property type="entry name" value="Sigma54_activat"/>
    <property type="match status" value="1"/>
</dbReference>
<dbReference type="InterPro" id="IPR025662">
    <property type="entry name" value="Sigma_54_int_dom_ATP-bd_1"/>
</dbReference>
<dbReference type="PANTHER" id="PTHR32071:SF57">
    <property type="entry name" value="C4-DICARBOXYLATE TRANSPORT TRANSCRIPTIONAL REGULATORY PROTEIN DCTD"/>
    <property type="match status" value="1"/>
</dbReference>
<dbReference type="AlphaFoldDB" id="A0A6P1ZM12"/>
<dbReference type="FunFam" id="3.40.50.300:FF:000006">
    <property type="entry name" value="DNA-binding transcriptional regulator NtrC"/>
    <property type="match status" value="1"/>
</dbReference>
<dbReference type="Proteomes" id="UP000434052">
    <property type="component" value="Unassembled WGS sequence"/>
</dbReference>
<evidence type="ECO:0000256" key="4">
    <source>
        <dbReference type="ARBA" id="ARBA00023125"/>
    </source>
</evidence>
<dbReference type="Gene3D" id="3.40.50.300">
    <property type="entry name" value="P-loop containing nucleotide triphosphate hydrolases"/>
    <property type="match status" value="1"/>
</dbReference>
<keyword evidence="4" id="KW-0238">DNA-binding</keyword>
<dbReference type="InterPro" id="IPR029016">
    <property type="entry name" value="GAF-like_dom_sf"/>
</dbReference>
<dbReference type="PANTHER" id="PTHR32071">
    <property type="entry name" value="TRANSCRIPTIONAL REGULATORY PROTEIN"/>
    <property type="match status" value="1"/>
</dbReference>
<dbReference type="Proteomes" id="UP000503251">
    <property type="component" value="Chromosome"/>
</dbReference>
<keyword evidence="1" id="KW-0547">Nucleotide-binding</keyword>
<evidence type="ECO:0000259" key="6">
    <source>
        <dbReference type="PROSITE" id="PS50045"/>
    </source>
</evidence>
<evidence type="ECO:0000256" key="1">
    <source>
        <dbReference type="ARBA" id="ARBA00022741"/>
    </source>
</evidence>
<dbReference type="InterPro" id="IPR025944">
    <property type="entry name" value="Sigma_54_int_dom_CS"/>
</dbReference>
<dbReference type="Gene3D" id="1.10.8.60">
    <property type="match status" value="1"/>
</dbReference>
<dbReference type="PROSITE" id="PS00688">
    <property type="entry name" value="SIGMA54_INTERACT_3"/>
    <property type="match status" value="1"/>
</dbReference>
<dbReference type="GO" id="GO:0043565">
    <property type="term" value="F:sequence-specific DNA binding"/>
    <property type="evidence" value="ECO:0007669"/>
    <property type="project" value="InterPro"/>
</dbReference>
<dbReference type="Pfam" id="PF01590">
    <property type="entry name" value="GAF"/>
    <property type="match status" value="1"/>
</dbReference>
<dbReference type="InterPro" id="IPR009057">
    <property type="entry name" value="Homeodomain-like_sf"/>
</dbReference>
<evidence type="ECO:0000313" key="7">
    <source>
        <dbReference type="EMBL" id="QJT08760.1"/>
    </source>
</evidence>
<evidence type="ECO:0000313" key="8">
    <source>
        <dbReference type="EMBL" id="TVM36812.1"/>
    </source>
</evidence>
<reference evidence="7 10" key="2">
    <citation type="submission" date="2019-04" db="EMBL/GenBank/DDBJ databases">
        <title>Isolation and culture of sulfate reducing bacteria from the cold seep of the South China Sea.</title>
        <authorList>
            <person name="Sun C."/>
            <person name="Liu R."/>
        </authorList>
    </citation>
    <scope>NUCLEOTIDE SEQUENCE [LARGE SCALE GENOMIC DNA]</scope>
    <source>
        <strain evidence="7 10">CS1</strain>
    </source>
</reference>
<evidence type="ECO:0000256" key="2">
    <source>
        <dbReference type="ARBA" id="ARBA00022840"/>
    </source>
</evidence>
<dbReference type="CDD" id="cd00009">
    <property type="entry name" value="AAA"/>
    <property type="match status" value="1"/>
</dbReference>
<dbReference type="EMBL" id="CP039543">
    <property type="protein sequence ID" value="QJT08760.1"/>
    <property type="molecule type" value="Genomic_DNA"/>
</dbReference>
<dbReference type="InterPro" id="IPR003018">
    <property type="entry name" value="GAF"/>
</dbReference>
<dbReference type="InterPro" id="IPR002197">
    <property type="entry name" value="HTH_Fis"/>
</dbReference>
<dbReference type="InterPro" id="IPR002078">
    <property type="entry name" value="Sigma_54_int"/>
</dbReference>
<dbReference type="GO" id="GO:0005524">
    <property type="term" value="F:ATP binding"/>
    <property type="evidence" value="ECO:0007669"/>
    <property type="project" value="UniProtKB-KW"/>
</dbReference>
<keyword evidence="5" id="KW-0804">Transcription</keyword>
<dbReference type="InterPro" id="IPR003593">
    <property type="entry name" value="AAA+_ATPase"/>
</dbReference>
<keyword evidence="2" id="KW-0067">ATP-binding</keyword>
<dbReference type="PROSITE" id="PS00676">
    <property type="entry name" value="SIGMA54_INTERACT_2"/>
    <property type="match status" value="1"/>
</dbReference>
<keyword evidence="10" id="KW-1185">Reference proteome</keyword>
<gene>
    <name evidence="8" type="ORF">DQK91_02510</name>
    <name evidence="7" type="ORF">E8L03_07395</name>
</gene>
<dbReference type="EMBL" id="QMIF01000001">
    <property type="protein sequence ID" value="TVM36812.1"/>
    <property type="molecule type" value="Genomic_DNA"/>
</dbReference>
<dbReference type="Gene3D" id="1.10.10.60">
    <property type="entry name" value="Homeodomain-like"/>
    <property type="match status" value="1"/>
</dbReference>
<dbReference type="SUPFAM" id="SSF55781">
    <property type="entry name" value="GAF domain-like"/>
    <property type="match status" value="1"/>
</dbReference>
<dbReference type="PROSITE" id="PS00675">
    <property type="entry name" value="SIGMA54_INTERACT_1"/>
    <property type="match status" value="1"/>
</dbReference>
<keyword evidence="3" id="KW-0805">Transcription regulation</keyword>
<reference evidence="8 9" key="1">
    <citation type="submission" date="2018-06" db="EMBL/GenBank/DDBJ databases">
        <title>Complete genome of Desulfovibrio marinus P48SEP.</title>
        <authorList>
            <person name="Crispim J.S."/>
            <person name="Vidigal P.M.P."/>
            <person name="Silva L.C.F."/>
            <person name="Araujo L.C."/>
            <person name="Laguardia C.N."/>
            <person name="Dias R.S."/>
            <person name="Sousa M.P."/>
            <person name="Paula S.O."/>
            <person name="Silva C."/>
        </authorList>
    </citation>
    <scope>NUCLEOTIDE SEQUENCE [LARGE SCALE GENOMIC DNA]</scope>
    <source>
        <strain evidence="8 9">P48SEP</strain>
    </source>
</reference>
<name>A0A6P1ZM12_9BACT</name>
<proteinExistence type="predicted"/>
<feature type="domain" description="Sigma-54 factor interaction" evidence="6">
    <location>
        <begin position="199"/>
        <end position="428"/>
    </location>
</feature>
<protein>
    <submittedName>
        <fullName evidence="8">Fis family transcriptional regulator</fullName>
    </submittedName>
    <submittedName>
        <fullName evidence="7">GAF domain-containing protein</fullName>
    </submittedName>
</protein>
<dbReference type="SMART" id="SM00065">
    <property type="entry name" value="GAF"/>
    <property type="match status" value="1"/>
</dbReference>
<dbReference type="GO" id="GO:0006355">
    <property type="term" value="P:regulation of DNA-templated transcription"/>
    <property type="evidence" value="ECO:0007669"/>
    <property type="project" value="InterPro"/>
</dbReference>
<dbReference type="Pfam" id="PF02954">
    <property type="entry name" value="HTH_8"/>
    <property type="match status" value="1"/>
</dbReference>
<evidence type="ECO:0000256" key="3">
    <source>
        <dbReference type="ARBA" id="ARBA00023015"/>
    </source>
</evidence>
<organism evidence="8 9">
    <name type="scientific">Oceanidesulfovibrio marinus</name>
    <dbReference type="NCBI Taxonomy" id="370038"/>
    <lineage>
        <taxon>Bacteria</taxon>
        <taxon>Pseudomonadati</taxon>
        <taxon>Thermodesulfobacteriota</taxon>
        <taxon>Desulfovibrionia</taxon>
        <taxon>Desulfovibrionales</taxon>
        <taxon>Desulfovibrionaceae</taxon>
        <taxon>Oceanidesulfovibrio</taxon>
    </lineage>
</organism>
<dbReference type="Gene3D" id="3.30.450.40">
    <property type="match status" value="1"/>
</dbReference>
<dbReference type="InterPro" id="IPR027417">
    <property type="entry name" value="P-loop_NTPase"/>
</dbReference>
<dbReference type="RefSeq" id="WP_144233862.1">
    <property type="nucleotide sequence ID" value="NZ_CP039543.1"/>
</dbReference>
<accession>A0A6P1ZM12</accession>
<dbReference type="InterPro" id="IPR058031">
    <property type="entry name" value="AAA_lid_NorR"/>
</dbReference>
<sequence>MHLNPATRYQVLLTINNALVNQTTRDSLFKALAGELGKIFEFDRLSINLYDEFQGSLSYFATAEGITPEAIEGDSRPLAQGSIAKTVIRSREPLVIPDLRKHTYWPSVQAMVNAGLNATMAFPLITRGNVVGSMHLSFRTPPEHMEELAGFLNVLSGQLAIAVDNMLAHSQLTALNRRLQLQKDFLLKQSENIYDPESFFYVSTAMRSVMGQIQMISETDASVLVTGETGTGKDYVARYIHSLSPRQSSLFVKVNCPGLASTLFESELFGHAKGAFTGAHAKRVGRFEMAAGGTLFLDEIGDLPLPQQAKLLHVLQDRTFERVGDNQPIQADFRVIAATNKDLEQAIRDDEFREDLFYRLNTLSLHIPPLRERNDDIPLLLDRLSTAESVSLNRPAPEFSAEAVEILLHYPWPGNVRELKNLVKRLIILHPGKTIGAGIVEGMLQPEQTEENSLCRFPSLAEMEKRHIEKALALAGGKVGGPCGAAKLLGIPRSTLQYRMKKHGVETAVAGA</sequence>
<dbReference type="SUPFAM" id="SSF46689">
    <property type="entry name" value="Homeodomain-like"/>
    <property type="match status" value="1"/>
</dbReference>
<dbReference type="SMART" id="SM00382">
    <property type="entry name" value="AAA"/>
    <property type="match status" value="1"/>
</dbReference>
<dbReference type="InterPro" id="IPR025943">
    <property type="entry name" value="Sigma_54_int_dom_ATP-bd_2"/>
</dbReference>
<evidence type="ECO:0000313" key="9">
    <source>
        <dbReference type="Proteomes" id="UP000434052"/>
    </source>
</evidence>